<feature type="compositionally biased region" description="Basic and acidic residues" evidence="1">
    <location>
        <begin position="591"/>
        <end position="614"/>
    </location>
</feature>
<sequence length="857" mass="97911">MMTYKRASSFSYSRPKLKYFLENKQGRSSAKKNSFKFFQAMTLGDTSDVESIHSLISAKGYKYKPKIFEILKKHSMQSCKICQSKRGDLKLVHQNLEEKYTTSLDFYNVKIINDIMYNEKVKVVCMFKDYLIYDDLTEFLKRSYSFPEAIIRLSKIYEFYDAYSQVFPNYITLSSRKHMYKNIERKQRLIEAQNSSNSSDSSMTEENESPGQRKLKVPTKIFNSTFMESLLKTKKKQYENMNLEGIVDSFVRNSVSHNEISSFLNDSNYSIFSKTAQRNTPQKSAIDLLAQEHRSLQAKVKKNQQRNDEKEAKPKPTKVKNHKVTGKVRTFESKKSQESISAKKKLINNFIEKKKKRGKLKVEIDLPTNEENHLKYSLITNSSDGQKIIYLKKKEGSKESSLDPEEAISKYAEDGDLPKASKKIAKKPIKNVQAFLTSTFPKEQPQCESQNSSKSGSGNVLNRFSSVSSKGNENILEIETLKSKVKETQTTRESVQVYCKNETFRPHTVQDYVVKPPSCSSKKSDKTGKLRYPDGSKRCIKSSKSRMTSDLVNLINQTKKEVENLRAFRRNSKNGGKTENKKNTYASPVGDRNKDDAYGLKDKALNSDKSDNTKPKRKLFLTGSNSNRKNKVKSKQANYQPVSGKIDLVSRNDRSVTQVREENNKTLERGKTKSKNRFLVSKKYNNRMVSTKAKHSKDTIKSYLANSMKFASGPSTSMSKYAHNHTNIGDNFTPTSTTSNKINIKGSLLSKKKVASYKKSKKQESTKEEAKNYKKIKSLLKNCKIQGKPDSRKSNLYLSDSKNSGPKSSIRNPGSTKSTKTRHRLTPVSVNTISTTSRFQNQLGHSDLYRKIAKTRK</sequence>
<keyword evidence="3" id="KW-1185">Reference proteome</keyword>
<accession>A0AAD1XYS2</accession>
<feature type="compositionally biased region" description="Basic and acidic residues" evidence="1">
    <location>
        <begin position="762"/>
        <end position="771"/>
    </location>
</feature>
<reference evidence="2" key="1">
    <citation type="submission" date="2023-07" db="EMBL/GenBank/DDBJ databases">
        <authorList>
            <consortium name="AG Swart"/>
            <person name="Singh M."/>
            <person name="Singh A."/>
            <person name="Seah K."/>
            <person name="Emmerich C."/>
        </authorList>
    </citation>
    <scope>NUCLEOTIDE SEQUENCE</scope>
    <source>
        <strain evidence="2">DP1</strain>
    </source>
</reference>
<feature type="compositionally biased region" description="Basic and acidic residues" evidence="1">
    <location>
        <begin position="522"/>
        <end position="537"/>
    </location>
</feature>
<evidence type="ECO:0000256" key="1">
    <source>
        <dbReference type="SAM" id="MobiDB-lite"/>
    </source>
</evidence>
<feature type="region of interest" description="Disordered" evidence="1">
    <location>
        <begin position="190"/>
        <end position="214"/>
    </location>
</feature>
<name>A0AAD1XYS2_EUPCR</name>
<dbReference type="Proteomes" id="UP001295684">
    <property type="component" value="Unassembled WGS sequence"/>
</dbReference>
<feature type="region of interest" description="Disordered" evidence="1">
    <location>
        <begin position="513"/>
        <end position="550"/>
    </location>
</feature>
<evidence type="ECO:0000313" key="3">
    <source>
        <dbReference type="Proteomes" id="UP001295684"/>
    </source>
</evidence>
<gene>
    <name evidence="2" type="ORF">ECRASSUSDP1_LOCUS23011</name>
</gene>
<feature type="region of interest" description="Disordered" evidence="1">
    <location>
        <begin position="563"/>
        <end position="644"/>
    </location>
</feature>
<dbReference type="AlphaFoldDB" id="A0AAD1XYS2"/>
<evidence type="ECO:0000313" key="2">
    <source>
        <dbReference type="EMBL" id="CAI2381555.1"/>
    </source>
</evidence>
<feature type="compositionally biased region" description="Basic residues" evidence="1">
    <location>
        <begin position="752"/>
        <end position="761"/>
    </location>
</feature>
<dbReference type="EMBL" id="CAMPGE010023634">
    <property type="protein sequence ID" value="CAI2381555.1"/>
    <property type="molecule type" value="Genomic_DNA"/>
</dbReference>
<organism evidence="2 3">
    <name type="scientific">Euplotes crassus</name>
    <dbReference type="NCBI Taxonomy" id="5936"/>
    <lineage>
        <taxon>Eukaryota</taxon>
        <taxon>Sar</taxon>
        <taxon>Alveolata</taxon>
        <taxon>Ciliophora</taxon>
        <taxon>Intramacronucleata</taxon>
        <taxon>Spirotrichea</taxon>
        <taxon>Hypotrichia</taxon>
        <taxon>Euplotida</taxon>
        <taxon>Euplotidae</taxon>
        <taxon>Moneuplotes</taxon>
    </lineage>
</organism>
<feature type="region of interest" description="Disordered" evidence="1">
    <location>
        <begin position="440"/>
        <end position="466"/>
    </location>
</feature>
<feature type="compositionally biased region" description="Polar residues" evidence="1">
    <location>
        <begin position="794"/>
        <end position="818"/>
    </location>
</feature>
<protein>
    <submittedName>
        <fullName evidence="2">Uncharacterized protein</fullName>
    </submittedName>
</protein>
<comment type="caution">
    <text evidence="2">The sequence shown here is derived from an EMBL/GenBank/DDBJ whole genome shotgun (WGS) entry which is preliminary data.</text>
</comment>
<feature type="compositionally biased region" description="Basic and acidic residues" evidence="1">
    <location>
        <begin position="305"/>
        <end position="314"/>
    </location>
</feature>
<proteinExistence type="predicted"/>
<feature type="region of interest" description="Disordered" evidence="1">
    <location>
        <begin position="784"/>
        <end position="832"/>
    </location>
</feature>
<feature type="region of interest" description="Disordered" evidence="1">
    <location>
        <begin position="752"/>
        <end position="771"/>
    </location>
</feature>
<feature type="region of interest" description="Disordered" evidence="1">
    <location>
        <begin position="298"/>
        <end position="322"/>
    </location>
</feature>